<accession>A0A2I0JLF4</accession>
<comment type="caution">
    <text evidence="1">The sequence shown here is derived from an EMBL/GenBank/DDBJ whole genome shotgun (WGS) entry which is preliminary data.</text>
</comment>
<dbReference type="EMBL" id="PGOL01001577">
    <property type="protein sequence ID" value="PKI56743.1"/>
    <property type="molecule type" value="Genomic_DNA"/>
</dbReference>
<organism evidence="1 2">
    <name type="scientific">Punica granatum</name>
    <name type="common">Pomegranate</name>
    <dbReference type="NCBI Taxonomy" id="22663"/>
    <lineage>
        <taxon>Eukaryota</taxon>
        <taxon>Viridiplantae</taxon>
        <taxon>Streptophyta</taxon>
        <taxon>Embryophyta</taxon>
        <taxon>Tracheophyta</taxon>
        <taxon>Spermatophyta</taxon>
        <taxon>Magnoliopsida</taxon>
        <taxon>eudicotyledons</taxon>
        <taxon>Gunneridae</taxon>
        <taxon>Pentapetalae</taxon>
        <taxon>rosids</taxon>
        <taxon>malvids</taxon>
        <taxon>Myrtales</taxon>
        <taxon>Lythraceae</taxon>
        <taxon>Punica</taxon>
    </lineage>
</organism>
<dbReference type="Proteomes" id="UP000233551">
    <property type="component" value="Unassembled WGS sequence"/>
</dbReference>
<name>A0A2I0JLF4_PUNGR</name>
<gene>
    <name evidence="1" type="ORF">CRG98_022868</name>
</gene>
<evidence type="ECO:0000313" key="1">
    <source>
        <dbReference type="EMBL" id="PKI56743.1"/>
    </source>
</evidence>
<keyword evidence="2" id="KW-1185">Reference proteome</keyword>
<evidence type="ECO:0000313" key="2">
    <source>
        <dbReference type="Proteomes" id="UP000233551"/>
    </source>
</evidence>
<sequence>MEDEAKEGGSLGNGWGGYGSPWVPQIMREVRDEVWVLIDRVFEALPKLVSQNGVLTTGTTPQELQQTPIPYPMGNAIRQARAHASCKSMGRRLCTLQICRAGARDLCKSIRYAPVHIANSPGKRPCILQVHGLGAYACCKFAGQAPVIFANPLGMRPCILQTRRASTRAPHNPQGNAPVHIVTHRASARASCNSPGRCLCLLRTHFL</sequence>
<protein>
    <submittedName>
        <fullName evidence="1">Uncharacterized protein</fullName>
    </submittedName>
</protein>
<dbReference type="AlphaFoldDB" id="A0A2I0JLF4"/>
<proteinExistence type="predicted"/>
<reference evidence="1 2" key="1">
    <citation type="submission" date="2017-11" db="EMBL/GenBank/DDBJ databases">
        <title>De-novo sequencing of pomegranate (Punica granatum L.) genome.</title>
        <authorList>
            <person name="Akparov Z."/>
            <person name="Amiraslanov A."/>
            <person name="Hajiyeva S."/>
            <person name="Abbasov M."/>
            <person name="Kaur K."/>
            <person name="Hamwieh A."/>
            <person name="Solovyev V."/>
            <person name="Salamov A."/>
            <person name="Braich B."/>
            <person name="Kosarev P."/>
            <person name="Mahmoud A."/>
            <person name="Hajiyev E."/>
            <person name="Babayeva S."/>
            <person name="Izzatullayeva V."/>
            <person name="Mammadov A."/>
            <person name="Mammadov A."/>
            <person name="Sharifova S."/>
            <person name="Ojaghi J."/>
            <person name="Eynullazada K."/>
            <person name="Bayramov B."/>
            <person name="Abdulazimova A."/>
            <person name="Shahmuradov I."/>
        </authorList>
    </citation>
    <scope>NUCLEOTIDE SEQUENCE [LARGE SCALE GENOMIC DNA]</scope>
    <source>
        <strain evidence="2">cv. AG2017</strain>
        <tissue evidence="1">Leaf</tissue>
    </source>
</reference>